<proteinExistence type="predicted"/>
<dbReference type="RefSeq" id="XP_019016603.1">
    <property type="nucleotide sequence ID" value="XM_019163485.1"/>
</dbReference>
<evidence type="ECO:0000313" key="2">
    <source>
        <dbReference type="Proteomes" id="UP000094455"/>
    </source>
</evidence>
<organism evidence="1 2">
    <name type="scientific">Pichia membranifaciens NRRL Y-2026</name>
    <dbReference type="NCBI Taxonomy" id="763406"/>
    <lineage>
        <taxon>Eukaryota</taxon>
        <taxon>Fungi</taxon>
        <taxon>Dikarya</taxon>
        <taxon>Ascomycota</taxon>
        <taxon>Saccharomycotina</taxon>
        <taxon>Pichiomycetes</taxon>
        <taxon>Pichiales</taxon>
        <taxon>Pichiaceae</taxon>
        <taxon>Pichia</taxon>
    </lineage>
</organism>
<evidence type="ECO:0000313" key="1">
    <source>
        <dbReference type="EMBL" id="ODQ45490.1"/>
    </source>
</evidence>
<dbReference type="Proteomes" id="UP000094455">
    <property type="component" value="Unassembled WGS sequence"/>
</dbReference>
<sequence>MTPEEFKSLNSKNTDSFKVAIDMTIHVVPLSPTARFLATQLSSESFRPNILLPKHLLKPFLTSESTITYINEISPLNSFQRKHTYPTSSTRYLETISRISAAATSQISIALPSSQIRPIFNSESIKFIPPPNSDIIILDPHFGQAEKYVSSVMSNFQISASSPYDLRSLPRFWSIVSTHLLADAPSWGIKHQSVGEFIVSPILPFANDSRTEIELINSSDVMKQILNTPTLSPQYEPYLKTKLLLLEQLIIEAALCSIIYTDYSSKYEVLRSHSKSRSFASNNDIYSDVEDSVSAKSLVLNIIDECIAVLRKHEPVLELEKTTPMLTAVLSRERLFNLTLNILQNDTSLPNLKHYKQLMNESFSNYTNDDQQKTESPHFRNPARANRFIFKLGLQVGVKTPSNNFVCDNLSAQYPEIHIHDDDP</sequence>
<keyword evidence="2" id="KW-1185">Reference proteome</keyword>
<dbReference type="OrthoDB" id="73846at2759"/>
<reference evidence="1 2" key="1">
    <citation type="journal article" date="2016" name="Proc. Natl. Acad. Sci. U.S.A.">
        <title>Comparative genomics of biotechnologically important yeasts.</title>
        <authorList>
            <person name="Riley R."/>
            <person name="Haridas S."/>
            <person name="Wolfe K.H."/>
            <person name="Lopes M.R."/>
            <person name="Hittinger C.T."/>
            <person name="Goeker M."/>
            <person name="Salamov A.A."/>
            <person name="Wisecaver J.H."/>
            <person name="Long T.M."/>
            <person name="Calvey C.H."/>
            <person name="Aerts A.L."/>
            <person name="Barry K.W."/>
            <person name="Choi C."/>
            <person name="Clum A."/>
            <person name="Coughlan A.Y."/>
            <person name="Deshpande S."/>
            <person name="Douglass A.P."/>
            <person name="Hanson S.J."/>
            <person name="Klenk H.-P."/>
            <person name="LaButti K.M."/>
            <person name="Lapidus A."/>
            <person name="Lindquist E.A."/>
            <person name="Lipzen A.M."/>
            <person name="Meier-Kolthoff J.P."/>
            <person name="Ohm R.A."/>
            <person name="Otillar R.P."/>
            <person name="Pangilinan J.L."/>
            <person name="Peng Y."/>
            <person name="Rokas A."/>
            <person name="Rosa C.A."/>
            <person name="Scheuner C."/>
            <person name="Sibirny A.A."/>
            <person name="Slot J.C."/>
            <person name="Stielow J.B."/>
            <person name="Sun H."/>
            <person name="Kurtzman C.P."/>
            <person name="Blackwell M."/>
            <person name="Grigoriev I.V."/>
            <person name="Jeffries T.W."/>
        </authorList>
    </citation>
    <scope>NUCLEOTIDE SEQUENCE [LARGE SCALE GENOMIC DNA]</scope>
    <source>
        <strain evidence="1 2">NRRL Y-2026</strain>
    </source>
</reference>
<dbReference type="GeneID" id="30180172"/>
<dbReference type="AlphaFoldDB" id="A0A1E3NH68"/>
<dbReference type="EMBL" id="KV454005">
    <property type="protein sequence ID" value="ODQ45490.1"/>
    <property type="molecule type" value="Genomic_DNA"/>
</dbReference>
<name>A0A1E3NH68_9ASCO</name>
<dbReference type="STRING" id="763406.A0A1E3NH68"/>
<accession>A0A1E3NH68</accession>
<gene>
    <name evidence="1" type="ORF">PICMEDRAFT_65103</name>
</gene>
<protein>
    <submittedName>
        <fullName evidence="1">Uncharacterized protein</fullName>
    </submittedName>
</protein>